<keyword evidence="4" id="KW-0677">Repeat</keyword>
<sequence>MPRISAPYLWAFLLVIVNLQKAVFCRTTEFGGYISGRVVLDPLDSPFEIRKDVIIEGGASLIIKPGVELRFAPGIGISVMRDGILEAKGEVDRKITFTRLVDRQFSFSDSDERLSGWPDVRLVDGHSILEGRLQMFYKGQWRSVCTNSKNWTTESLHVMCRQLGFTGGHLYHWFPRNNDSSQLMYEDPHCAGTESSLIDCPNWNSRQIGSGVCDFHSDIGIQCDNYLGSQKSSNWKGINFFYGKARLREPIENKISRHYSLSILEHVNIYHAGRDTYGKAVPALQVVGQPPIINSLNLRYSAFDGVKLYKPEDTFVIENSLVADNRGHGIFVNSSISQVTLSEVKVRGNGGDGIHFWHHDSYGTAPSFCDTGNIGEEQIYPVRRSHIQRREQRYVQACEQVFEVASWTGQVLTVNFMGFSSDVSDPNHASRVDVFDGPTDSSRLLASVPIINNTFPESVTSTRQKILLKYRPRIHYDASFVVEIVANQGKAYDLNITNSEISSNQGKGIAVYEQKSGTLVNASHLIENGYLAGLHVATGSGDVVINSTFITGNEGGGVNLTHAGGFVHIDRSSIANNNGRGVAFWFNETSEHITFNHTVHITRSELVNNTLFGILMGNQCLADSFWNISLNSFRNSRDSGIYVSPCWSLNKKVAQSIVLVTHNQFLDSEYLALEASPVLHTHLLVEHNEFRGHERGVIYVSGLDDDDFSNVPAKVEIRNNYFAFNNGKFVANIGVGKETYVQELFFYKNELERNSIREPFHGLNPRSRVCAVVVVSSQNTYVYRNMFDNPESTYQLGSHVEKHQIIINGTYNYWGSVRVKEVYERIFDRKDRYNLARVEFLPFLTISSDLDNSAAISDSHERDKIIPFQNGSEIGGEVPGSVFLPRGTYTVTRDIYVRPGNGRLHIEPGAILKFDRSVGIMVQGTLISESDLEKQPILYTINDHATIGQDKAKIRLSKDTDGLLEVYVNGMWGSVCDYGWDIVDASIACNQMGLVLHPEDWLMEQSEFDSSHYEILLSNVQCTLQDTDITLCKAEKDFENSCTSKVGLRCYNPSWSGLRLGMAAGESRLRNVIVEHAGLLDFATNIFKPALQIDFNRHVLEKLKIRNNIDSGVGIMWNEVFVSESRKLTDSEFLNNHRHGLVIHTQGLNIYRCEMTNNDGSGIHYNPMFSKLDQRDLISWVNLEERNKIIRIPEDISGNIFLRSDEHRYFVFTKTKTPKRFSVTTTSGRSVGVVVLNSFKETSSENLAFYGRLEITPDAPRWDVRNNLTAFPLRTPGYGMLVDYQPGQAPSGQAIIYVASVDGQRNKPVWETQPKIHIDSVNIKGCKRGLSSHHFNRDISDYGDRFHRYSNETILVTNTNISDSKAEAVYVWAPFWDPFIKNLAEINYTLINCNIRNNKKGLLHYSRDIRNSNNLFHWTINTTVIEFSEEGGVDIRLPYVWQYNENYTHSFSMHDCALRNNRKFEFSIGGHFARVNVSRCLFQNNICKRGILSFSGMEKELLIESNNIKDNSAVFGIEFNLQSHANQFGLVPAYFRKNIVTNNRDIGAGQKFGYQPTSYALGIRGVQLINVTRNIFENRNLQFELLTGVLTGSTDNKINVGSNWWGTTEVNEIQKRIFDFDDWNGYAIADFNPYLKNSNIDSDVIYFNNRDQLVFNDGLIGGRLYNNLKLSRRSDPYIVSSDLTIMHGATLFVDPGVVIEFYPSVGILVLGDLVAQGTKEESVIMKPVKIVDETQFRRKADPALSRLCIDNKCEKPRSDGFLEIYNVTTEQWVPICDARFTERNAQVVCKELGYSTLNVYTDFGPRLDMGPTQTSHIRSWPHSLECVGTESALSDCEFRLNGYVDNYKCPYDRDFVYIYCGSEALPQNEDHWGGIRFSIRSFETIDSPLNRPTLSYVSTESSRLEYVHIIGAGILHNEKSAAIQLVQREVQMDYITVTNSASHGIEAIGVSGSLSFNDIIIKDNMGVGVNFLSLTGESSGDADVKKLGYDPLRKVDISYGVFGMVDMCDTNKEMEIDNRILLYYKYDNQPVDCVKIFSSRHYGKQIGFRLLQFNLFDGSKYAAQPDSIKIYDGDVFNQTSPELSTIGWHLGVENITKFYVSSEVTLSVILHTVGGSGDYGFIAEVVTLPISHPTVRDSHHNISYSQISNNGKEGISYRSAGEITPAITLRYNRIDNNGRELFGNFTLGDSAILLDLQNAKLLYFYNNLIMENQGGLHLYVDSRTAVSALKGMIVNNLFTENRNREVMKLQGRKSGAFQFITVLRNYFNRNYAEYRDTVVISQVVSNLTENMAYNNTGMHILDVQGFERMPLSYQTCERNWFWRNTATDYWDKSTIIAGKAGQRFNYNYLLNPENDFELAAKNRTYLNNREPPINAKMNWWGFNGTAAVSGRIKDYYDFEELLEVEFQPFLHDNTTVLSGKCAGGWTKIGDTCFLYVGGVMTFAEAKKFCEMDNASMPYIKTKHAELMDFVKEQQYYFQHYSDRFWIRSLDISPRECAVLVNRKVIKHPCDEYFPFLCERDPEITVTSRLWFMEPLTIAFLGVTAFALIFVVLCVGFWLCKSRQRYKEKLERRNSIRASIRSNRSLTGFSELGYKRRIERAFETESEPKPAPMKMNGSLDSVEKSASRFSCSLDDSYENTLGDTSSSRVPNGDFSGFGGFRPDAQHENRTANLMAHPTFDLTYENQCFVDRSVSRNSNDISRDWSSSTGSTLDMKRSLERETKEQPYHVGPYRQTPSPPLTVESNGGSSRSSNRAPPLETAM</sequence>
<comment type="subcellular location">
    <subcellularLocation>
        <location evidence="1">Membrane</location>
        <topology evidence="1">Single-pass membrane protein</topology>
    </subcellularLocation>
</comment>
<evidence type="ECO:0000259" key="13">
    <source>
        <dbReference type="PROSITE" id="PS50287"/>
    </source>
</evidence>
<dbReference type="SUPFAM" id="SSF51126">
    <property type="entry name" value="Pectin lyase-like"/>
    <property type="match status" value="3"/>
</dbReference>
<dbReference type="SMART" id="SM00710">
    <property type="entry name" value="PbH1"/>
    <property type="match status" value="18"/>
</dbReference>
<keyword evidence="15" id="KW-1185">Reference proteome</keyword>
<keyword evidence="8" id="KW-0325">Glycoprotein</keyword>
<dbReference type="Gene3D" id="3.10.100.10">
    <property type="entry name" value="Mannose-Binding Protein A, subunit A"/>
    <property type="match status" value="1"/>
</dbReference>
<dbReference type="PROSITE" id="PS50287">
    <property type="entry name" value="SRCR_2"/>
    <property type="match status" value="3"/>
</dbReference>
<dbReference type="EMBL" id="CAXIEN010000191">
    <property type="protein sequence ID" value="CAL1285454.1"/>
    <property type="molecule type" value="Genomic_DNA"/>
</dbReference>
<evidence type="ECO:0000256" key="10">
    <source>
        <dbReference type="SAM" id="MobiDB-lite"/>
    </source>
</evidence>
<dbReference type="InterPro" id="IPR006626">
    <property type="entry name" value="PbH1"/>
</dbReference>
<dbReference type="Pfam" id="PF00530">
    <property type="entry name" value="SRCR"/>
    <property type="match status" value="3"/>
</dbReference>
<dbReference type="InterPro" id="IPR053243">
    <property type="entry name" value="SJ_maturation_regulator"/>
</dbReference>
<feature type="compositionally biased region" description="Polar residues" evidence="10">
    <location>
        <begin position="2696"/>
        <end position="2710"/>
    </location>
</feature>
<feature type="signal peptide" evidence="12">
    <location>
        <begin position="1"/>
        <end position="25"/>
    </location>
</feature>
<dbReference type="FunFam" id="3.10.250.10:FF:000016">
    <property type="entry name" value="Scavenger receptor cysteine-rich protein type 12"/>
    <property type="match status" value="1"/>
</dbReference>
<feature type="disulfide bond" evidence="9">
    <location>
        <begin position="190"/>
        <end position="200"/>
    </location>
</feature>
<accession>A0AAV2AQY8</accession>
<dbReference type="PANTHER" id="PTHR47653">
    <property type="entry name" value="PROTEIN BARK BEETLE"/>
    <property type="match status" value="1"/>
</dbReference>
<dbReference type="InterPro" id="IPR036772">
    <property type="entry name" value="SRCR-like_dom_sf"/>
</dbReference>
<proteinExistence type="predicted"/>
<evidence type="ECO:0000256" key="5">
    <source>
        <dbReference type="ARBA" id="ARBA00022989"/>
    </source>
</evidence>
<dbReference type="SUPFAM" id="SSF56487">
    <property type="entry name" value="SRCR-like"/>
    <property type="match status" value="3"/>
</dbReference>
<name>A0AAV2AQY8_9ARAC</name>
<keyword evidence="3 12" id="KW-0732">Signal</keyword>
<keyword evidence="2 11" id="KW-0812">Transmembrane</keyword>
<reference evidence="14 15" key="1">
    <citation type="submission" date="2024-04" db="EMBL/GenBank/DDBJ databases">
        <authorList>
            <person name="Rising A."/>
            <person name="Reimegard J."/>
            <person name="Sonavane S."/>
            <person name="Akerstrom W."/>
            <person name="Nylinder S."/>
            <person name="Hedman E."/>
            <person name="Kallberg Y."/>
        </authorList>
    </citation>
    <scope>NUCLEOTIDE SEQUENCE [LARGE SCALE GENOMIC DNA]</scope>
</reference>
<dbReference type="InterPro" id="IPR016187">
    <property type="entry name" value="CTDL_fold"/>
</dbReference>
<dbReference type="InterPro" id="IPR012334">
    <property type="entry name" value="Pectin_lyas_fold"/>
</dbReference>
<keyword evidence="7 9" id="KW-1015">Disulfide bond</keyword>
<feature type="domain" description="SRCR" evidence="13">
    <location>
        <begin position="1745"/>
        <end position="1861"/>
    </location>
</feature>
<dbReference type="Gene3D" id="3.10.250.10">
    <property type="entry name" value="SRCR-like domain"/>
    <property type="match status" value="3"/>
</dbReference>
<feature type="disulfide bond" evidence="9">
    <location>
        <begin position="1826"/>
        <end position="1836"/>
    </location>
</feature>
<dbReference type="InterPro" id="IPR039448">
    <property type="entry name" value="Beta_helix"/>
</dbReference>
<evidence type="ECO:0000313" key="14">
    <source>
        <dbReference type="EMBL" id="CAL1285454.1"/>
    </source>
</evidence>
<evidence type="ECO:0000256" key="6">
    <source>
        <dbReference type="ARBA" id="ARBA00023136"/>
    </source>
</evidence>
<evidence type="ECO:0000256" key="8">
    <source>
        <dbReference type="ARBA" id="ARBA00023180"/>
    </source>
</evidence>
<dbReference type="SMART" id="SM00202">
    <property type="entry name" value="SR"/>
    <property type="match status" value="3"/>
</dbReference>
<dbReference type="CDD" id="cd00037">
    <property type="entry name" value="CLECT"/>
    <property type="match status" value="1"/>
</dbReference>
<dbReference type="Gene3D" id="2.160.20.10">
    <property type="entry name" value="Single-stranded right-handed beta-helix, Pectin lyase-like"/>
    <property type="match status" value="2"/>
</dbReference>
<feature type="compositionally biased region" description="Low complexity" evidence="10">
    <location>
        <begin position="2743"/>
        <end position="2753"/>
    </location>
</feature>
<feature type="disulfide bond" evidence="9">
    <location>
        <begin position="989"/>
        <end position="1050"/>
    </location>
</feature>
<dbReference type="InterPro" id="IPR016186">
    <property type="entry name" value="C-type_lectin-like/link_sf"/>
</dbReference>
<evidence type="ECO:0000256" key="11">
    <source>
        <dbReference type="SAM" id="Phobius"/>
    </source>
</evidence>
<evidence type="ECO:0000256" key="3">
    <source>
        <dbReference type="ARBA" id="ARBA00022729"/>
    </source>
</evidence>
<dbReference type="Proteomes" id="UP001497382">
    <property type="component" value="Unassembled WGS sequence"/>
</dbReference>
<feature type="region of interest" description="Disordered" evidence="10">
    <location>
        <begin position="2696"/>
        <end position="2761"/>
    </location>
</feature>
<dbReference type="InterPro" id="IPR001190">
    <property type="entry name" value="SRCR"/>
</dbReference>
<dbReference type="GO" id="GO:0045217">
    <property type="term" value="P:cell-cell junction maintenance"/>
    <property type="evidence" value="ECO:0007669"/>
    <property type="project" value="TreeGrafter"/>
</dbReference>
<evidence type="ECO:0000256" key="9">
    <source>
        <dbReference type="PROSITE-ProRule" id="PRU00196"/>
    </source>
</evidence>
<feature type="domain" description="SRCR" evidence="13">
    <location>
        <begin position="954"/>
        <end position="1051"/>
    </location>
</feature>
<evidence type="ECO:0000256" key="12">
    <source>
        <dbReference type="SAM" id="SignalP"/>
    </source>
</evidence>
<evidence type="ECO:0000313" key="15">
    <source>
        <dbReference type="Proteomes" id="UP001497382"/>
    </source>
</evidence>
<comment type="caution">
    <text evidence="14">The sequence shown here is derived from an EMBL/GenBank/DDBJ whole genome shotgun (WGS) entry which is preliminary data.</text>
</comment>
<dbReference type="Pfam" id="PF13229">
    <property type="entry name" value="Beta_helix"/>
    <property type="match status" value="1"/>
</dbReference>
<evidence type="ECO:0000256" key="1">
    <source>
        <dbReference type="ARBA" id="ARBA00004167"/>
    </source>
</evidence>
<keyword evidence="6 11" id="KW-0472">Membrane</keyword>
<evidence type="ECO:0000256" key="2">
    <source>
        <dbReference type="ARBA" id="ARBA00022692"/>
    </source>
</evidence>
<feature type="domain" description="SRCR" evidence="13">
    <location>
        <begin position="120"/>
        <end position="224"/>
    </location>
</feature>
<protein>
    <recommendedName>
        <fullName evidence="13">SRCR domain-containing protein</fullName>
    </recommendedName>
</protein>
<keyword evidence="5 11" id="KW-1133">Transmembrane helix</keyword>
<dbReference type="PRINTS" id="PR00258">
    <property type="entry name" value="SPERACTRCPTR"/>
</dbReference>
<dbReference type="GO" id="GO:0016020">
    <property type="term" value="C:membrane"/>
    <property type="evidence" value="ECO:0007669"/>
    <property type="project" value="UniProtKB-SubCell"/>
</dbReference>
<gene>
    <name evidence="14" type="ORF">LARSCL_LOCUS13720</name>
</gene>
<comment type="caution">
    <text evidence="9">Lacks conserved residue(s) required for the propagation of feature annotation.</text>
</comment>
<evidence type="ECO:0000256" key="7">
    <source>
        <dbReference type="ARBA" id="ARBA00023157"/>
    </source>
</evidence>
<feature type="transmembrane region" description="Helical" evidence="11">
    <location>
        <begin position="2537"/>
        <end position="2559"/>
    </location>
</feature>
<feature type="disulfide bond" evidence="9">
    <location>
        <begin position="1022"/>
        <end position="1032"/>
    </location>
</feature>
<dbReference type="PANTHER" id="PTHR47653:SF1">
    <property type="entry name" value="DELETED IN MALIGNANT BRAIN TUMORS 1 PROTEIN"/>
    <property type="match status" value="1"/>
</dbReference>
<dbReference type="InterPro" id="IPR011050">
    <property type="entry name" value="Pectin_lyase_fold/virulence"/>
</dbReference>
<feature type="chain" id="PRO_5043370993" description="SRCR domain-containing protein" evidence="12">
    <location>
        <begin position="26"/>
        <end position="2761"/>
    </location>
</feature>
<dbReference type="SUPFAM" id="SSF56436">
    <property type="entry name" value="C-type lectin-like"/>
    <property type="match status" value="1"/>
</dbReference>
<organism evidence="14 15">
    <name type="scientific">Larinioides sclopetarius</name>
    <dbReference type="NCBI Taxonomy" id="280406"/>
    <lineage>
        <taxon>Eukaryota</taxon>
        <taxon>Metazoa</taxon>
        <taxon>Ecdysozoa</taxon>
        <taxon>Arthropoda</taxon>
        <taxon>Chelicerata</taxon>
        <taxon>Arachnida</taxon>
        <taxon>Araneae</taxon>
        <taxon>Araneomorphae</taxon>
        <taxon>Entelegynae</taxon>
        <taxon>Araneoidea</taxon>
        <taxon>Araneidae</taxon>
        <taxon>Larinioides</taxon>
    </lineage>
</organism>
<feature type="compositionally biased region" description="Basic and acidic residues" evidence="10">
    <location>
        <begin position="2712"/>
        <end position="2725"/>
    </location>
</feature>
<evidence type="ECO:0000256" key="4">
    <source>
        <dbReference type="ARBA" id="ARBA00022737"/>
    </source>
</evidence>